<name>A0A0V1C0F9_TRISP</name>
<comment type="caution">
    <text evidence="1">The sequence shown here is derived from an EMBL/GenBank/DDBJ whole genome shotgun (WGS) entry which is preliminary data.</text>
</comment>
<evidence type="ECO:0000313" key="2">
    <source>
        <dbReference type="Proteomes" id="UP000054776"/>
    </source>
</evidence>
<dbReference type="Proteomes" id="UP000054776">
    <property type="component" value="Unassembled WGS sequence"/>
</dbReference>
<dbReference type="EMBL" id="JYDH01000003">
    <property type="protein sequence ID" value="KRY42811.1"/>
    <property type="molecule type" value="Genomic_DNA"/>
</dbReference>
<reference evidence="1 2" key="1">
    <citation type="submission" date="2015-01" db="EMBL/GenBank/DDBJ databases">
        <title>Evolution of Trichinella species and genotypes.</title>
        <authorList>
            <person name="Korhonen P.K."/>
            <person name="Edoardo P."/>
            <person name="Giuseppe L.R."/>
            <person name="Gasser R.B."/>
        </authorList>
    </citation>
    <scope>NUCLEOTIDE SEQUENCE [LARGE SCALE GENOMIC DNA]</scope>
    <source>
        <strain evidence="1">ISS3</strain>
    </source>
</reference>
<keyword evidence="2" id="KW-1185">Reference proteome</keyword>
<sequence>MNCVKLELSKILASFLDNPNCTHLKSLPDGLDWKTARRVNISGKVE</sequence>
<gene>
    <name evidence="1" type="ORF">T01_11182</name>
</gene>
<evidence type="ECO:0000313" key="1">
    <source>
        <dbReference type="EMBL" id="KRY42811.1"/>
    </source>
</evidence>
<dbReference type="InParanoid" id="A0A0V1C0F9"/>
<organism evidence="1 2">
    <name type="scientific">Trichinella spiralis</name>
    <name type="common">Trichina worm</name>
    <dbReference type="NCBI Taxonomy" id="6334"/>
    <lineage>
        <taxon>Eukaryota</taxon>
        <taxon>Metazoa</taxon>
        <taxon>Ecdysozoa</taxon>
        <taxon>Nematoda</taxon>
        <taxon>Enoplea</taxon>
        <taxon>Dorylaimia</taxon>
        <taxon>Trichinellida</taxon>
        <taxon>Trichinellidae</taxon>
        <taxon>Trichinella</taxon>
    </lineage>
</organism>
<accession>A0A0V1C0F9</accession>
<proteinExistence type="predicted"/>
<protein>
    <submittedName>
        <fullName evidence="1">Uncharacterized protein</fullName>
    </submittedName>
</protein>
<dbReference type="AlphaFoldDB" id="A0A0V1C0F9"/>